<dbReference type="SUPFAM" id="SSF52096">
    <property type="entry name" value="ClpP/crotonase"/>
    <property type="match status" value="1"/>
</dbReference>
<dbReference type="EMBL" id="DSUH01000257">
    <property type="protein sequence ID" value="HGU33407.1"/>
    <property type="molecule type" value="Genomic_DNA"/>
</dbReference>
<sequence>MTTEYPIRMDIDGHTAFIVLNRPEKKNRMGLDFFSTLEGLVRKADEDPEIRVIVLRAEGPVFTAGLDLMEAGSLLSDASASGRETLRKHILGLQNSFSSLETCSKPVIAAVNGPCIGGGVDLICACDIRIATQNAWFSIRETRVAIIADLGTLQRLHHIVGYGMAAELALTGRDFNASEALEMGLLSRVLPDEAALGEAARAIASDIAALSPLAVQGVKDVLRFSRDHDVATGLSYVAQKNAALLLSEDLMEAFAAFSEKRAPQFKGR</sequence>
<comment type="similarity">
    <text evidence="2">Belongs to the enoyl-CoA hydratase/isomerase family.</text>
</comment>
<dbReference type="PANTHER" id="PTHR43149">
    <property type="entry name" value="ENOYL-COA HYDRATASE"/>
    <property type="match status" value="1"/>
</dbReference>
<dbReference type="InterPro" id="IPR045002">
    <property type="entry name" value="Ech1-like"/>
</dbReference>
<dbReference type="AlphaFoldDB" id="A0A7C4RT18"/>
<proteinExistence type="inferred from homology"/>
<dbReference type="Gene3D" id="3.90.226.10">
    <property type="entry name" value="2-enoyl-CoA Hydratase, Chain A, domain 1"/>
    <property type="match status" value="1"/>
</dbReference>
<evidence type="ECO:0000256" key="1">
    <source>
        <dbReference type="ARBA" id="ARBA00005005"/>
    </source>
</evidence>
<evidence type="ECO:0000256" key="2">
    <source>
        <dbReference type="ARBA" id="ARBA00005254"/>
    </source>
</evidence>
<dbReference type="Pfam" id="PF00378">
    <property type="entry name" value="ECH_1"/>
    <property type="match status" value="1"/>
</dbReference>
<dbReference type="InterPro" id="IPR001753">
    <property type="entry name" value="Enoyl-CoA_hydra/iso"/>
</dbReference>
<dbReference type="NCBIfam" id="NF004794">
    <property type="entry name" value="PRK06142.1"/>
    <property type="match status" value="1"/>
</dbReference>
<keyword evidence="4" id="KW-0443">Lipid metabolism</keyword>
<dbReference type="CDD" id="cd06558">
    <property type="entry name" value="crotonase-like"/>
    <property type="match status" value="1"/>
</dbReference>
<dbReference type="FunFam" id="1.10.12.10:FF:000004">
    <property type="entry name" value="Delta3,5-delta2,4-dienoyl-CoA isomerase"/>
    <property type="match status" value="1"/>
</dbReference>
<comment type="pathway">
    <text evidence="1">Lipid metabolism; fatty acid beta-oxidation.</text>
</comment>
<evidence type="ECO:0000256" key="3">
    <source>
        <dbReference type="ARBA" id="ARBA00022832"/>
    </source>
</evidence>
<dbReference type="GO" id="GO:0016853">
    <property type="term" value="F:isomerase activity"/>
    <property type="evidence" value="ECO:0007669"/>
    <property type="project" value="UniProtKB-KW"/>
</dbReference>
<keyword evidence="5" id="KW-0413">Isomerase</keyword>
<accession>A0A7C4RT18</accession>
<dbReference type="Gene3D" id="1.10.12.10">
    <property type="entry name" value="Lyase 2-enoyl-coa Hydratase, Chain A, domain 2"/>
    <property type="match status" value="1"/>
</dbReference>
<dbReference type="InterPro" id="IPR014748">
    <property type="entry name" value="Enoyl-CoA_hydra_C"/>
</dbReference>
<dbReference type="InterPro" id="IPR029045">
    <property type="entry name" value="ClpP/crotonase-like_dom_sf"/>
</dbReference>
<evidence type="ECO:0000313" key="6">
    <source>
        <dbReference type="EMBL" id="HGU33407.1"/>
    </source>
</evidence>
<dbReference type="PANTHER" id="PTHR43149:SF3">
    <property type="entry name" value="DELTA(3,5)-DELTA(2,4)-DIENOYL-COA ISOMERASE, PEROXISOMAL-LIKE"/>
    <property type="match status" value="1"/>
</dbReference>
<comment type="caution">
    <text evidence="6">The sequence shown here is derived from an EMBL/GenBank/DDBJ whole genome shotgun (WGS) entry which is preliminary data.</text>
</comment>
<dbReference type="UniPathway" id="UPA00659"/>
<gene>
    <name evidence="6" type="ORF">ENS29_11190</name>
</gene>
<organism evidence="6">
    <name type="scientific">Desulfatirhabdium butyrativorans</name>
    <dbReference type="NCBI Taxonomy" id="340467"/>
    <lineage>
        <taxon>Bacteria</taxon>
        <taxon>Pseudomonadati</taxon>
        <taxon>Thermodesulfobacteriota</taxon>
        <taxon>Desulfobacteria</taxon>
        <taxon>Desulfobacterales</taxon>
        <taxon>Desulfatirhabdiaceae</taxon>
        <taxon>Desulfatirhabdium</taxon>
    </lineage>
</organism>
<evidence type="ECO:0000256" key="5">
    <source>
        <dbReference type="ARBA" id="ARBA00023235"/>
    </source>
</evidence>
<protein>
    <submittedName>
        <fullName evidence="6">Crotonase/enoyl-CoA hydratase family protein</fullName>
    </submittedName>
</protein>
<dbReference type="GO" id="GO:0006635">
    <property type="term" value="P:fatty acid beta-oxidation"/>
    <property type="evidence" value="ECO:0007669"/>
    <property type="project" value="UniProtKB-UniPathway"/>
</dbReference>
<keyword evidence="3" id="KW-0276">Fatty acid metabolism</keyword>
<name>A0A7C4RT18_9BACT</name>
<evidence type="ECO:0000256" key="4">
    <source>
        <dbReference type="ARBA" id="ARBA00023098"/>
    </source>
</evidence>
<reference evidence="6" key="1">
    <citation type="journal article" date="2020" name="mSystems">
        <title>Genome- and Community-Level Interaction Insights into Carbon Utilization and Element Cycling Functions of Hydrothermarchaeota in Hydrothermal Sediment.</title>
        <authorList>
            <person name="Zhou Z."/>
            <person name="Liu Y."/>
            <person name="Xu W."/>
            <person name="Pan J."/>
            <person name="Luo Z.H."/>
            <person name="Li M."/>
        </authorList>
    </citation>
    <scope>NUCLEOTIDE SEQUENCE [LARGE SCALE GENOMIC DNA]</scope>
    <source>
        <strain evidence="6">SpSt-477</strain>
    </source>
</reference>